<dbReference type="Proteomes" id="UP001171916">
    <property type="component" value="Unassembled WGS sequence"/>
</dbReference>
<protein>
    <recommendedName>
        <fullName evidence="4">PE-PGRS family protein</fullName>
    </recommendedName>
</protein>
<keyword evidence="3" id="KW-1185">Reference proteome</keyword>
<evidence type="ECO:0000313" key="3">
    <source>
        <dbReference type="Proteomes" id="UP001171916"/>
    </source>
</evidence>
<keyword evidence="1" id="KW-0732">Signal</keyword>
<feature type="chain" id="PRO_5046823516" description="PE-PGRS family protein" evidence="1">
    <location>
        <begin position="20"/>
        <end position="284"/>
    </location>
</feature>
<dbReference type="RefSeq" id="WP_290002906.1">
    <property type="nucleotide sequence ID" value="NZ_JAUEPH010000010.1"/>
</dbReference>
<evidence type="ECO:0000256" key="1">
    <source>
        <dbReference type="SAM" id="SignalP"/>
    </source>
</evidence>
<feature type="signal peptide" evidence="1">
    <location>
        <begin position="1"/>
        <end position="19"/>
    </location>
</feature>
<dbReference type="SUPFAM" id="SSF50993">
    <property type="entry name" value="Peptidase/esterase 'gauge' domain"/>
    <property type="match status" value="1"/>
</dbReference>
<reference evidence="2" key="1">
    <citation type="submission" date="2023-06" db="EMBL/GenBank/DDBJ databases">
        <title>Robiginitalea aurantiacus sp. nov. and Algoriphagus sediminis sp. nov., isolated from coastal sediment.</title>
        <authorList>
            <person name="Zhou Z.Y."/>
            <person name="An J."/>
            <person name="Jia Y.W."/>
            <person name="Du Z.J."/>
        </authorList>
    </citation>
    <scope>NUCLEOTIDE SEQUENCE</scope>
    <source>
        <strain evidence="2">C2-7</strain>
    </source>
</reference>
<comment type="caution">
    <text evidence="2">The sequence shown here is derived from an EMBL/GenBank/DDBJ whole genome shotgun (WGS) entry which is preliminary data.</text>
</comment>
<dbReference type="EMBL" id="JAUEPH010000010">
    <property type="protein sequence ID" value="MDN3205894.1"/>
    <property type="molecule type" value="Genomic_DNA"/>
</dbReference>
<accession>A0ABT7YHA6</accession>
<gene>
    <name evidence="2" type="ORF">QVH07_17200</name>
</gene>
<sequence>MKYHFTLLFLFLFSLTLQAQDSLFSAPVKVREVPNPNWIEISGITASKDHSERLYIHNDSGGENAVFIMSTEGEELGKVILEGIENRDWEDIALGPGPKNKSYVYLAEIGDNLAQHEEIFIYRFPEPKKAKATVKAEKASYIYPNGPMDAEAIFVDPISERLYLISKRDSANTLFEMPISAFESGKTEELNQLGKFDFTSTVAADISQDGKQILVKTYFAVYHWDREEGDSVEETLARKPKQLIYTPEPQGEAVAFQKDGKGYFTLSEERFGIKPVLYQYKKQN</sequence>
<name>A0ABT7YHA6_9BACT</name>
<evidence type="ECO:0008006" key="4">
    <source>
        <dbReference type="Google" id="ProtNLM"/>
    </source>
</evidence>
<evidence type="ECO:0000313" key="2">
    <source>
        <dbReference type="EMBL" id="MDN3205894.1"/>
    </source>
</evidence>
<proteinExistence type="predicted"/>
<organism evidence="2 3">
    <name type="scientific">Algoriphagus sediminis</name>
    <dbReference type="NCBI Taxonomy" id="3057113"/>
    <lineage>
        <taxon>Bacteria</taxon>
        <taxon>Pseudomonadati</taxon>
        <taxon>Bacteroidota</taxon>
        <taxon>Cytophagia</taxon>
        <taxon>Cytophagales</taxon>
        <taxon>Cyclobacteriaceae</taxon>
        <taxon>Algoriphagus</taxon>
    </lineage>
</organism>